<evidence type="ECO:0000259" key="4">
    <source>
        <dbReference type="Pfam" id="PF08540"/>
    </source>
</evidence>
<dbReference type="Gene3D" id="3.40.47.10">
    <property type="match status" value="1"/>
</dbReference>
<dbReference type="InterPro" id="IPR013746">
    <property type="entry name" value="HMG_CoA_synt_C_dom"/>
</dbReference>
<dbReference type="GO" id="GO:0006084">
    <property type="term" value="P:acetyl-CoA metabolic process"/>
    <property type="evidence" value="ECO:0007669"/>
    <property type="project" value="InterPro"/>
</dbReference>
<evidence type="ECO:0000259" key="3">
    <source>
        <dbReference type="Pfam" id="PF01154"/>
    </source>
</evidence>
<dbReference type="PANTHER" id="PTHR43323">
    <property type="entry name" value="3-HYDROXY-3-METHYLGLUTARYL COENZYME A SYNTHASE"/>
    <property type="match status" value="1"/>
</dbReference>
<organism evidence="5">
    <name type="scientific">marine sediment metagenome</name>
    <dbReference type="NCBI Taxonomy" id="412755"/>
    <lineage>
        <taxon>unclassified sequences</taxon>
        <taxon>metagenomes</taxon>
        <taxon>ecological metagenomes</taxon>
    </lineage>
</organism>
<evidence type="ECO:0000313" key="5">
    <source>
        <dbReference type="EMBL" id="GAI74289.1"/>
    </source>
</evidence>
<evidence type="ECO:0008006" key="6">
    <source>
        <dbReference type="Google" id="ProtNLM"/>
    </source>
</evidence>
<dbReference type="SUPFAM" id="SSF53901">
    <property type="entry name" value="Thiolase-like"/>
    <property type="match status" value="2"/>
</dbReference>
<accession>X1T2M1</accession>
<name>X1T2M1_9ZZZZ</name>
<feature type="non-terminal residue" evidence="5">
    <location>
        <position position="376"/>
    </location>
</feature>
<comment type="similarity">
    <text evidence="1">Belongs to the thiolase-like superfamily. HMG-CoA synthase family.</text>
</comment>
<sequence length="376" mass="41793">MISNEYLFSDIGIDSVGFYAPKYYIKLKDLAVERKVDPDKYKKGLMAIEMRIPDVNEDIVSLGLKAGYQALVKGGISPKSIDALFVGTETITYAVKSVSNIFAELLGISTNSVCQDVYNACAGGTLALLNAIALVEKDIIKKALVISVDISSYQIGSPSEATQGSGAIALVISKNPRIATFGEKFGKVSGNVDDFFRPANEKNAKVFGHYSVNTYLNFQLKAYDDLINNIGDFHADYYTFHAPFSKLPIKIMQQIIQKRWIKHIQNLPRVKKDQITSSILKKLDYFMHDITVLPEWLYLKLKNRGFSSETLETISNKLIANVKGKVLPQLRVPSHFGNIYNASIWAQIIYLLENYSRANDTIYFGSYGSGATCISG</sequence>
<evidence type="ECO:0000256" key="1">
    <source>
        <dbReference type="ARBA" id="ARBA00007061"/>
    </source>
</evidence>
<dbReference type="Pfam" id="PF01154">
    <property type="entry name" value="HMG_CoA_synt_N"/>
    <property type="match status" value="1"/>
</dbReference>
<dbReference type="GO" id="GO:0010142">
    <property type="term" value="P:farnesyl diphosphate biosynthetic process, mevalonate pathway"/>
    <property type="evidence" value="ECO:0007669"/>
    <property type="project" value="InterPro"/>
</dbReference>
<dbReference type="EMBL" id="BARW01007619">
    <property type="protein sequence ID" value="GAI74289.1"/>
    <property type="molecule type" value="Genomic_DNA"/>
</dbReference>
<evidence type="ECO:0000256" key="2">
    <source>
        <dbReference type="ARBA" id="ARBA00022679"/>
    </source>
</evidence>
<proteinExistence type="inferred from homology"/>
<dbReference type="InterPro" id="IPR013528">
    <property type="entry name" value="HMG_CoA_synth_N"/>
</dbReference>
<protein>
    <recommendedName>
        <fullName evidence="6">Hydroxymethylglutaryl-coenzyme A synthase N-terminal domain-containing protein</fullName>
    </recommendedName>
</protein>
<keyword evidence="2" id="KW-0808">Transferase</keyword>
<dbReference type="Pfam" id="PF08540">
    <property type="entry name" value="HMG_CoA_synt_C"/>
    <property type="match status" value="1"/>
</dbReference>
<dbReference type="CDD" id="cd00827">
    <property type="entry name" value="init_cond_enzymes"/>
    <property type="match status" value="1"/>
</dbReference>
<feature type="domain" description="Hydroxymethylglutaryl-coenzyme A synthase C-terminal" evidence="4">
    <location>
        <begin position="192"/>
        <end position="372"/>
    </location>
</feature>
<dbReference type="InterPro" id="IPR016039">
    <property type="entry name" value="Thiolase-like"/>
</dbReference>
<dbReference type="PANTHER" id="PTHR43323:SF2">
    <property type="entry name" value="HYDROXYMETHYLGLUTARYL-COA SYNTHASE"/>
    <property type="match status" value="1"/>
</dbReference>
<feature type="domain" description="Hydroxymethylglutaryl-coenzyme A synthase N-terminal" evidence="3">
    <location>
        <begin position="10"/>
        <end position="174"/>
    </location>
</feature>
<dbReference type="AlphaFoldDB" id="X1T2M1"/>
<dbReference type="GO" id="GO:0004421">
    <property type="term" value="F:hydroxymethylglutaryl-CoA synthase activity"/>
    <property type="evidence" value="ECO:0007669"/>
    <property type="project" value="InterPro"/>
</dbReference>
<comment type="caution">
    <text evidence="5">The sequence shown here is derived from an EMBL/GenBank/DDBJ whole genome shotgun (WGS) entry which is preliminary data.</text>
</comment>
<gene>
    <name evidence="5" type="ORF">S12H4_15815</name>
</gene>
<reference evidence="5" key="1">
    <citation type="journal article" date="2014" name="Front. Microbiol.">
        <title>High frequency of phylogenetically diverse reductive dehalogenase-homologous genes in deep subseafloor sedimentary metagenomes.</title>
        <authorList>
            <person name="Kawai M."/>
            <person name="Futagami T."/>
            <person name="Toyoda A."/>
            <person name="Takaki Y."/>
            <person name="Nishi S."/>
            <person name="Hori S."/>
            <person name="Arai W."/>
            <person name="Tsubouchi T."/>
            <person name="Morono Y."/>
            <person name="Uchiyama I."/>
            <person name="Ito T."/>
            <person name="Fujiyama A."/>
            <person name="Inagaki F."/>
            <person name="Takami H."/>
        </authorList>
    </citation>
    <scope>NUCLEOTIDE SEQUENCE</scope>
    <source>
        <strain evidence="5">Expedition CK06-06</strain>
    </source>
</reference>